<evidence type="ECO:0000313" key="4">
    <source>
        <dbReference type="EMBL" id="CAJ2509736.1"/>
    </source>
</evidence>
<dbReference type="InterPro" id="IPR024555">
    <property type="entry name" value="PX-associated"/>
</dbReference>
<dbReference type="InterPro" id="IPR047168">
    <property type="entry name" value="LEC1-like"/>
</dbReference>
<organism evidence="4 5">
    <name type="scientific">Anthostomella pinea</name>
    <dbReference type="NCBI Taxonomy" id="933095"/>
    <lineage>
        <taxon>Eukaryota</taxon>
        <taxon>Fungi</taxon>
        <taxon>Dikarya</taxon>
        <taxon>Ascomycota</taxon>
        <taxon>Pezizomycotina</taxon>
        <taxon>Sordariomycetes</taxon>
        <taxon>Xylariomycetidae</taxon>
        <taxon>Xylariales</taxon>
        <taxon>Xylariaceae</taxon>
        <taxon>Anthostomella</taxon>
    </lineage>
</organism>
<protein>
    <submittedName>
        <fullName evidence="4">Uu.00g056360.m01.CDS01</fullName>
    </submittedName>
</protein>
<accession>A0AAI8YJN4</accession>
<reference evidence="4" key="1">
    <citation type="submission" date="2023-10" db="EMBL/GenBank/DDBJ databases">
        <authorList>
            <person name="Hackl T."/>
        </authorList>
    </citation>
    <scope>NUCLEOTIDE SEQUENCE</scope>
</reference>
<comment type="caution">
    <text evidence="4">The sequence shown here is derived from an EMBL/GenBank/DDBJ whole genome shotgun (WGS) entry which is preliminary data.</text>
</comment>
<dbReference type="EMBL" id="CAUWAG010000013">
    <property type="protein sequence ID" value="CAJ2509736.1"/>
    <property type="molecule type" value="Genomic_DNA"/>
</dbReference>
<feature type="region of interest" description="Disordered" evidence="1">
    <location>
        <begin position="604"/>
        <end position="653"/>
    </location>
</feature>
<feature type="compositionally biased region" description="Basic and acidic residues" evidence="1">
    <location>
        <begin position="496"/>
        <end position="508"/>
    </location>
</feature>
<evidence type="ECO:0000256" key="1">
    <source>
        <dbReference type="SAM" id="MobiDB-lite"/>
    </source>
</evidence>
<feature type="domain" description="PX" evidence="2">
    <location>
        <begin position="167"/>
        <end position="348"/>
    </location>
</feature>
<gene>
    <name evidence="4" type="ORF">KHLLAP_LOCUS10204</name>
</gene>
<feature type="region of interest" description="Disordered" evidence="1">
    <location>
        <begin position="496"/>
        <end position="529"/>
    </location>
</feature>
<dbReference type="GO" id="GO:0035091">
    <property type="term" value="F:phosphatidylinositol binding"/>
    <property type="evidence" value="ECO:0007669"/>
    <property type="project" value="TreeGrafter"/>
</dbReference>
<evidence type="ECO:0000313" key="5">
    <source>
        <dbReference type="Proteomes" id="UP001295740"/>
    </source>
</evidence>
<sequence>MTAATLNAPQLQALLDILLHHETYAEVQSFKEADAIDHYGFPFVDKATKEKSSSPLLQLLLTRTVLSIPGIKDVSPEFWNVKFKGIMRRFGEAELSDSYDKGTLGSRKRLATAASVVHEAVTRGLLSGVSNDRQSDLQHHYDTKKAEDLTRAWQDSVRQLVYGNLIDELFDQFTKSEDFEGHSPAIKAAVEYVIFYLAAFLHSVFVLSAEGPYLLKLLDNVHKLIPYTMIGQTLRVGNAGTMINGLVRLFLAKVSVGSITNWIGLTSNASDGMNLMQRIISMVLGWDASEFRKAADNIKHGKDGVSDEHLAAIDQHLQAPRKQHEAVRQRSMQENKSIIVAILESQGQDGAENLTDVQHTLCLEYYSAQLAIRDREKIIEVLCTQTPDLTTSIVRDGVAVYEPMIRTIHKHVDLRKHVGAFESFLTDLIKTSKPKPDNGQDQNTMSPPSVEDLVRLFQRNRHLAYAYLHDFATGCPDLRDTWKAWAKEAVKVFRRKSEAGGDEKDEATNKAAAMDSEKASTGAGDMDPELQKMFRGLPEDRRKSVQDTLDAHFAYLSAIEGVSRERIQRIISSTSNETKPTGGGMTGPGIYASRWQSLLDETMITPGKPHGPPRRGEDVKSQKALGKTEAVANSDTWDPDAVAQHEEKGRLTAPDPSMVIDAFAAQFKALIADLSSSELPQS</sequence>
<dbReference type="Pfam" id="PF12825">
    <property type="entry name" value="DUF3818"/>
    <property type="match status" value="2"/>
</dbReference>
<proteinExistence type="predicted"/>
<dbReference type="PANTHER" id="PTHR47185:SF2">
    <property type="entry name" value="FUNGAL PROTEIN"/>
    <property type="match status" value="1"/>
</dbReference>
<dbReference type="InterPro" id="IPR024554">
    <property type="entry name" value="LEC1-like_C"/>
</dbReference>
<evidence type="ECO:0000259" key="2">
    <source>
        <dbReference type="Pfam" id="PF12825"/>
    </source>
</evidence>
<dbReference type="Proteomes" id="UP001295740">
    <property type="component" value="Unassembled WGS sequence"/>
</dbReference>
<name>A0AAI8YJN4_9PEZI</name>
<keyword evidence="5" id="KW-1185">Reference proteome</keyword>
<dbReference type="AlphaFoldDB" id="A0AAI8YJN4"/>
<dbReference type="Pfam" id="PF12828">
    <property type="entry name" value="PXB"/>
    <property type="match status" value="1"/>
</dbReference>
<feature type="domain" description="PX-associated" evidence="3">
    <location>
        <begin position="4"/>
        <end position="123"/>
    </location>
</feature>
<feature type="domain" description="PX" evidence="2">
    <location>
        <begin position="364"/>
        <end position="494"/>
    </location>
</feature>
<evidence type="ECO:0000259" key="3">
    <source>
        <dbReference type="Pfam" id="PF12828"/>
    </source>
</evidence>
<dbReference type="PANTHER" id="PTHR47185">
    <property type="entry name" value="PX DOMAIN-CONTAINING PROTEIN YPR097W"/>
    <property type="match status" value="1"/>
</dbReference>